<dbReference type="PANTHER" id="PTHR33096">
    <property type="entry name" value="CXC2 DOMAIN-CONTAINING PROTEIN"/>
    <property type="match status" value="1"/>
</dbReference>
<dbReference type="AlphaFoldDB" id="A0A0C3QFN5"/>
<protein>
    <submittedName>
        <fullName evidence="1">Uncharacterized protein</fullName>
    </submittedName>
</protein>
<dbReference type="Pfam" id="PF18758">
    <property type="entry name" value="KDZ"/>
    <property type="match status" value="1"/>
</dbReference>
<dbReference type="STRING" id="1051891.A0A0C3QFN5"/>
<dbReference type="HOGENOM" id="CLU_004552_9_1_1"/>
<dbReference type="PANTHER" id="PTHR33096:SF1">
    <property type="entry name" value="CXC1-LIKE CYSTEINE CLUSTER ASSOCIATED WITH KDZ TRANSPOSASES DOMAIN-CONTAINING PROTEIN"/>
    <property type="match status" value="1"/>
</dbReference>
<evidence type="ECO:0000313" key="1">
    <source>
        <dbReference type="EMBL" id="KIO24119.1"/>
    </source>
</evidence>
<organism evidence="1 2">
    <name type="scientific">Tulasnella calospora MUT 4182</name>
    <dbReference type="NCBI Taxonomy" id="1051891"/>
    <lineage>
        <taxon>Eukaryota</taxon>
        <taxon>Fungi</taxon>
        <taxon>Dikarya</taxon>
        <taxon>Basidiomycota</taxon>
        <taxon>Agaricomycotina</taxon>
        <taxon>Agaricomycetes</taxon>
        <taxon>Cantharellales</taxon>
        <taxon>Tulasnellaceae</taxon>
        <taxon>Tulasnella</taxon>
    </lineage>
</organism>
<keyword evidence="2" id="KW-1185">Reference proteome</keyword>
<name>A0A0C3QFN5_9AGAM</name>
<dbReference type="OrthoDB" id="3253684at2759"/>
<dbReference type="InterPro" id="IPR040521">
    <property type="entry name" value="KDZ"/>
</dbReference>
<dbReference type="Proteomes" id="UP000054248">
    <property type="component" value="Unassembled WGS sequence"/>
</dbReference>
<reference evidence="1 2" key="1">
    <citation type="submission" date="2014-04" db="EMBL/GenBank/DDBJ databases">
        <authorList>
            <consortium name="DOE Joint Genome Institute"/>
            <person name="Kuo A."/>
            <person name="Girlanda M."/>
            <person name="Perotto S."/>
            <person name="Kohler A."/>
            <person name="Nagy L.G."/>
            <person name="Floudas D."/>
            <person name="Copeland A."/>
            <person name="Barry K.W."/>
            <person name="Cichocki N."/>
            <person name="Veneault-Fourrey C."/>
            <person name="LaButti K."/>
            <person name="Lindquist E.A."/>
            <person name="Lipzen A."/>
            <person name="Lundell T."/>
            <person name="Morin E."/>
            <person name="Murat C."/>
            <person name="Sun H."/>
            <person name="Tunlid A."/>
            <person name="Henrissat B."/>
            <person name="Grigoriev I.V."/>
            <person name="Hibbett D.S."/>
            <person name="Martin F."/>
            <person name="Nordberg H.P."/>
            <person name="Cantor M.N."/>
            <person name="Hua S.X."/>
        </authorList>
    </citation>
    <scope>NUCLEOTIDE SEQUENCE [LARGE SCALE GENOMIC DNA]</scope>
    <source>
        <strain evidence="1 2">MUT 4182</strain>
    </source>
</reference>
<dbReference type="EMBL" id="KN823068">
    <property type="protein sequence ID" value="KIO24119.1"/>
    <property type="molecule type" value="Genomic_DNA"/>
</dbReference>
<sequence>ILRDRCPACFGLEEWGRPLNEGGDTHLAGDGNFHQRHQRTAGNCPAFYTPRYFLPKSTVDAMGDRIAAARKRSPRVDYVPSVPEAVADSCEKTFEAADENSEKSSRAKFDDNGVFAIVCRHDIPIAMANIDTAGEQQKYMVSLIEYVMELLPSTATVVFLYDIGCVVDRSLRKFHILPESMTARMAWNISVLHPFGHEWPCQILKNPRMQVGMGLTDGEGTERFWSRCRKLIPITRHSSRNKRIYLLDGRADTIQRSIFMSLGTWIRNRVSNASDQASNAASEIAQTGLDQVFLQRQWDQQRQAQAPLTTSKSAYAQMVHEAEALYASLNVSQAFPELQGATFEYVHTLLAARELKINIRQRAIGRFFEVSKLDQAVGGKGAALGTKLHQKTLGSIQKRGPALARAISRFNGLCDDLERLAQPEWNIPVPQKLSVKVDELKDDPNLYEDVCVSRTPAATRPPPWLINSDVRQGIRANVRLRRCREEQTRLYRECDNLIKWYHRRRRVLEATLASP</sequence>
<evidence type="ECO:0000313" key="2">
    <source>
        <dbReference type="Proteomes" id="UP000054248"/>
    </source>
</evidence>
<feature type="non-terminal residue" evidence="1">
    <location>
        <position position="1"/>
    </location>
</feature>
<reference evidence="2" key="2">
    <citation type="submission" date="2015-01" db="EMBL/GenBank/DDBJ databases">
        <title>Evolutionary Origins and Diversification of the Mycorrhizal Mutualists.</title>
        <authorList>
            <consortium name="DOE Joint Genome Institute"/>
            <consortium name="Mycorrhizal Genomics Consortium"/>
            <person name="Kohler A."/>
            <person name="Kuo A."/>
            <person name="Nagy L.G."/>
            <person name="Floudas D."/>
            <person name="Copeland A."/>
            <person name="Barry K.W."/>
            <person name="Cichocki N."/>
            <person name="Veneault-Fourrey C."/>
            <person name="LaButti K."/>
            <person name="Lindquist E.A."/>
            <person name="Lipzen A."/>
            <person name="Lundell T."/>
            <person name="Morin E."/>
            <person name="Murat C."/>
            <person name="Riley R."/>
            <person name="Ohm R."/>
            <person name="Sun H."/>
            <person name="Tunlid A."/>
            <person name="Henrissat B."/>
            <person name="Grigoriev I.V."/>
            <person name="Hibbett D.S."/>
            <person name="Martin F."/>
        </authorList>
    </citation>
    <scope>NUCLEOTIDE SEQUENCE [LARGE SCALE GENOMIC DNA]</scope>
    <source>
        <strain evidence="2">MUT 4182</strain>
    </source>
</reference>
<proteinExistence type="predicted"/>
<feature type="non-terminal residue" evidence="1">
    <location>
        <position position="515"/>
    </location>
</feature>
<accession>A0A0C3QFN5</accession>
<gene>
    <name evidence="1" type="ORF">M407DRAFT_55476</name>
</gene>